<organism evidence="1">
    <name type="scientific">human gut metagenome</name>
    <dbReference type="NCBI Taxonomy" id="408170"/>
    <lineage>
        <taxon>unclassified sequences</taxon>
        <taxon>metagenomes</taxon>
        <taxon>organismal metagenomes</taxon>
    </lineage>
</organism>
<sequence length="121" mass="15084">LYRKVVNDENIKFQHKKYLFVGFNMMQVVERKLCDRLMKEGKAHFYWDYDDYYMQNNHEAGHYIREYLKYYPNELNDMPPHDLREIYHNFDNNKDITYISASTENIQARYVNQWLKEKKRL</sequence>
<proteinExistence type="predicted"/>
<comment type="caution">
    <text evidence="1">The sequence shown here is derived from an EMBL/GenBank/DDBJ whole genome shotgun (WGS) entry which is preliminary data.</text>
</comment>
<name>K1T918_9ZZZZ</name>
<feature type="non-terminal residue" evidence="1">
    <location>
        <position position="1"/>
    </location>
</feature>
<dbReference type="AlphaFoldDB" id="K1T918"/>
<accession>K1T918</accession>
<evidence type="ECO:0000313" key="1">
    <source>
        <dbReference type="EMBL" id="EKC69657.1"/>
    </source>
</evidence>
<reference evidence="1" key="1">
    <citation type="journal article" date="2013" name="Environ. Microbiol.">
        <title>Microbiota from the distal guts of lean and obese adolescents exhibit partial functional redundancy besides clear differences in community structure.</title>
        <authorList>
            <person name="Ferrer M."/>
            <person name="Ruiz A."/>
            <person name="Lanza F."/>
            <person name="Haange S.B."/>
            <person name="Oberbach A."/>
            <person name="Till H."/>
            <person name="Bargiela R."/>
            <person name="Campoy C."/>
            <person name="Segura M.T."/>
            <person name="Richter M."/>
            <person name="von Bergen M."/>
            <person name="Seifert J."/>
            <person name="Suarez A."/>
        </authorList>
    </citation>
    <scope>NUCLEOTIDE SEQUENCE</scope>
</reference>
<protein>
    <submittedName>
        <fullName evidence="1">Uncharacterized protein</fullName>
    </submittedName>
</protein>
<gene>
    <name evidence="1" type="ORF">OBE_04305</name>
</gene>
<dbReference type="EMBL" id="AJWZ01002912">
    <property type="protein sequence ID" value="EKC69657.1"/>
    <property type="molecule type" value="Genomic_DNA"/>
</dbReference>